<dbReference type="Proteomes" id="UP001209540">
    <property type="component" value="Unassembled WGS sequence"/>
</dbReference>
<evidence type="ECO:0000313" key="5">
    <source>
        <dbReference type="Proteomes" id="UP001209540"/>
    </source>
</evidence>
<accession>A0AAD5PAR4</accession>
<dbReference type="PANTHER" id="PTHR48112:SF22">
    <property type="entry name" value="MITOCHONDRIAL TRANSCRIPTION FACTOR A, ISOFORM B"/>
    <property type="match status" value="1"/>
</dbReference>
<evidence type="ECO:0000259" key="3">
    <source>
        <dbReference type="PROSITE" id="PS50118"/>
    </source>
</evidence>
<gene>
    <name evidence="4" type="ORF">BDA99DRAFT_519051</name>
</gene>
<protein>
    <recommendedName>
        <fullName evidence="3">HMG box domain-containing protein</fullName>
    </recommendedName>
</protein>
<dbReference type="EMBL" id="JAIXMP010000025">
    <property type="protein sequence ID" value="KAI9253816.1"/>
    <property type="molecule type" value="Genomic_DNA"/>
</dbReference>
<proteinExistence type="predicted"/>
<evidence type="ECO:0000313" key="4">
    <source>
        <dbReference type="EMBL" id="KAI9253816.1"/>
    </source>
</evidence>
<name>A0AAD5PAR4_9FUNG</name>
<dbReference type="InterPro" id="IPR036910">
    <property type="entry name" value="HMG_box_dom_sf"/>
</dbReference>
<dbReference type="Gene3D" id="1.10.30.10">
    <property type="entry name" value="High mobility group box domain"/>
    <property type="match status" value="2"/>
</dbReference>
<comment type="caution">
    <text evidence="4">The sequence shown here is derived from an EMBL/GenBank/DDBJ whole genome shotgun (WGS) entry which is preliminary data.</text>
</comment>
<dbReference type="InterPro" id="IPR050342">
    <property type="entry name" value="HMGB"/>
</dbReference>
<dbReference type="SMART" id="SM00398">
    <property type="entry name" value="HMG"/>
    <property type="match status" value="2"/>
</dbReference>
<feature type="domain" description="HMG box" evidence="3">
    <location>
        <begin position="78"/>
        <end position="135"/>
    </location>
</feature>
<dbReference type="Pfam" id="PF00505">
    <property type="entry name" value="HMG_box"/>
    <property type="match status" value="1"/>
</dbReference>
<dbReference type="GO" id="GO:0005634">
    <property type="term" value="C:nucleus"/>
    <property type="evidence" value="ECO:0007669"/>
    <property type="project" value="UniProtKB-UniRule"/>
</dbReference>
<dbReference type="GO" id="GO:0003677">
    <property type="term" value="F:DNA binding"/>
    <property type="evidence" value="ECO:0007669"/>
    <property type="project" value="UniProtKB-UniRule"/>
</dbReference>
<keyword evidence="1 2" id="KW-0238">DNA-binding</keyword>
<keyword evidence="2" id="KW-0539">Nucleus</keyword>
<dbReference type="SUPFAM" id="SSF47095">
    <property type="entry name" value="HMG-box"/>
    <property type="match status" value="2"/>
</dbReference>
<feature type="DNA-binding region" description="HMG box" evidence="2">
    <location>
        <begin position="78"/>
        <end position="135"/>
    </location>
</feature>
<organism evidence="4 5">
    <name type="scientific">Phascolomyces articulosus</name>
    <dbReference type="NCBI Taxonomy" id="60185"/>
    <lineage>
        <taxon>Eukaryota</taxon>
        <taxon>Fungi</taxon>
        <taxon>Fungi incertae sedis</taxon>
        <taxon>Mucoromycota</taxon>
        <taxon>Mucoromycotina</taxon>
        <taxon>Mucoromycetes</taxon>
        <taxon>Mucorales</taxon>
        <taxon>Lichtheimiaceae</taxon>
        <taxon>Phascolomyces</taxon>
    </lineage>
</organism>
<reference evidence="4" key="2">
    <citation type="submission" date="2023-02" db="EMBL/GenBank/DDBJ databases">
        <authorList>
            <consortium name="DOE Joint Genome Institute"/>
            <person name="Mondo S.J."/>
            <person name="Chang Y."/>
            <person name="Wang Y."/>
            <person name="Ahrendt S."/>
            <person name="Andreopoulos W."/>
            <person name="Barry K."/>
            <person name="Beard J."/>
            <person name="Benny G.L."/>
            <person name="Blankenship S."/>
            <person name="Bonito G."/>
            <person name="Cuomo C."/>
            <person name="Desiro A."/>
            <person name="Gervers K.A."/>
            <person name="Hundley H."/>
            <person name="Kuo A."/>
            <person name="LaButti K."/>
            <person name="Lang B.F."/>
            <person name="Lipzen A."/>
            <person name="O'Donnell K."/>
            <person name="Pangilinan J."/>
            <person name="Reynolds N."/>
            <person name="Sandor L."/>
            <person name="Smith M.W."/>
            <person name="Tsang A."/>
            <person name="Grigoriev I.V."/>
            <person name="Stajich J.E."/>
            <person name="Spatafora J.W."/>
        </authorList>
    </citation>
    <scope>NUCLEOTIDE SEQUENCE</scope>
    <source>
        <strain evidence="4">RSA 2281</strain>
    </source>
</reference>
<evidence type="ECO:0000256" key="2">
    <source>
        <dbReference type="PROSITE-ProRule" id="PRU00267"/>
    </source>
</evidence>
<dbReference type="CDD" id="cd00084">
    <property type="entry name" value="HMG-box_SF"/>
    <property type="match status" value="2"/>
</dbReference>
<reference evidence="4" key="1">
    <citation type="journal article" date="2022" name="IScience">
        <title>Evolution of zygomycete secretomes and the origins of terrestrial fungal ecologies.</title>
        <authorList>
            <person name="Chang Y."/>
            <person name="Wang Y."/>
            <person name="Mondo S."/>
            <person name="Ahrendt S."/>
            <person name="Andreopoulos W."/>
            <person name="Barry K."/>
            <person name="Beard J."/>
            <person name="Benny G.L."/>
            <person name="Blankenship S."/>
            <person name="Bonito G."/>
            <person name="Cuomo C."/>
            <person name="Desiro A."/>
            <person name="Gervers K.A."/>
            <person name="Hundley H."/>
            <person name="Kuo A."/>
            <person name="LaButti K."/>
            <person name="Lang B.F."/>
            <person name="Lipzen A."/>
            <person name="O'Donnell K."/>
            <person name="Pangilinan J."/>
            <person name="Reynolds N."/>
            <person name="Sandor L."/>
            <person name="Smith M.E."/>
            <person name="Tsang A."/>
            <person name="Grigoriev I.V."/>
            <person name="Stajich J.E."/>
            <person name="Spatafora J.W."/>
        </authorList>
    </citation>
    <scope>NUCLEOTIDE SEQUENCE</scope>
    <source>
        <strain evidence="4">RSA 2281</strain>
    </source>
</reference>
<dbReference type="InterPro" id="IPR009071">
    <property type="entry name" value="HMG_box_dom"/>
</dbReference>
<keyword evidence="5" id="KW-1185">Reference proteome</keyword>
<dbReference type="AlphaFoldDB" id="A0AAD5PAR4"/>
<dbReference type="PROSITE" id="PS50118">
    <property type="entry name" value="HMG_BOX_2"/>
    <property type="match status" value="1"/>
</dbReference>
<sequence>MRNIFGNRYKSKIMKANRHIPIGEVSIMAGKAFREITQEEEAKLSEQAHALLITMTKNAIKFGRDLQHGRAKAKEKNAKKQHSVFPFFFKQQRQNIIDENPGLTNTQIMKKAGEMYRNLGEEEKDQVRWEAEQLRNNVLGEKVPPPLSSFMLFKEEKMAAYTEKFPYKSKQDIMQLIGWEWRITPNIFYIVQVPILHWPHIYQQQDSDYVPNHPLDYMRTLDP</sequence>
<dbReference type="GO" id="GO:0006357">
    <property type="term" value="P:regulation of transcription by RNA polymerase II"/>
    <property type="evidence" value="ECO:0007669"/>
    <property type="project" value="TreeGrafter"/>
</dbReference>
<dbReference type="PANTHER" id="PTHR48112">
    <property type="entry name" value="HIGH MOBILITY GROUP PROTEIN DSP1"/>
    <property type="match status" value="1"/>
</dbReference>
<evidence type="ECO:0000256" key="1">
    <source>
        <dbReference type="ARBA" id="ARBA00023125"/>
    </source>
</evidence>